<name>A0ACB9QD55_9MYRT</name>
<accession>A0ACB9QD55</accession>
<evidence type="ECO:0000313" key="1">
    <source>
        <dbReference type="EMBL" id="KAI4363954.1"/>
    </source>
</evidence>
<gene>
    <name evidence="1" type="ORF">MLD38_020107</name>
</gene>
<reference evidence="2" key="1">
    <citation type="journal article" date="2023" name="Front. Plant Sci.">
        <title>Chromosomal-level genome assembly of Melastoma candidum provides insights into trichome evolution.</title>
        <authorList>
            <person name="Zhong Y."/>
            <person name="Wu W."/>
            <person name="Sun C."/>
            <person name="Zou P."/>
            <person name="Liu Y."/>
            <person name="Dai S."/>
            <person name="Zhou R."/>
        </authorList>
    </citation>
    <scope>NUCLEOTIDE SEQUENCE [LARGE SCALE GENOMIC DNA]</scope>
</reference>
<evidence type="ECO:0000313" key="2">
    <source>
        <dbReference type="Proteomes" id="UP001057402"/>
    </source>
</evidence>
<sequence>MRSPPDVGTVTVCEINRNLITTDALSDDRAKEAYGKLLGVVFTPVLFQPDGGARSSLDDCRDVGLDAEDGGVASQGSSLIDKVQGVVSDVVKRFFSPSFVHLLPEVDRHGISWHQHKNILAFICGPNEVSVRDYDDPEFKEPCTLTHESQKDVSVLEWRPNGGRILSVACKGGICIWAVSFPGNVASVRSRTPFIGSLPRGTGNRWTLVDFLRTNADEQITALSWSSSFTVWDVAQGVGTPIRRGLGGISFLKWSPTGDYFFSAKFDGTFYLWETNTWTSEPWSSSSGFVKGATWDTDGRMILIAFSSSKTLASVHFASRPPSLDALLLPIELPELSAIPGSEGIDKIAWNVSGERLAVSFGGGDDVYKGLIAVYDVKRTPVVKVSLIGFIRGSFAFCLLEQWVLLHLPSPVALHRASLIKGISSNRFVPPIDRVVIEST</sequence>
<dbReference type="Proteomes" id="UP001057402">
    <property type="component" value="Chromosome 6"/>
</dbReference>
<organism evidence="1 2">
    <name type="scientific">Melastoma candidum</name>
    <dbReference type="NCBI Taxonomy" id="119954"/>
    <lineage>
        <taxon>Eukaryota</taxon>
        <taxon>Viridiplantae</taxon>
        <taxon>Streptophyta</taxon>
        <taxon>Embryophyta</taxon>
        <taxon>Tracheophyta</taxon>
        <taxon>Spermatophyta</taxon>
        <taxon>Magnoliopsida</taxon>
        <taxon>eudicotyledons</taxon>
        <taxon>Gunneridae</taxon>
        <taxon>Pentapetalae</taxon>
        <taxon>rosids</taxon>
        <taxon>malvids</taxon>
        <taxon>Myrtales</taxon>
        <taxon>Melastomataceae</taxon>
        <taxon>Melastomatoideae</taxon>
        <taxon>Melastomateae</taxon>
        <taxon>Melastoma</taxon>
    </lineage>
</organism>
<protein>
    <submittedName>
        <fullName evidence="1">Uncharacterized protein</fullName>
    </submittedName>
</protein>
<comment type="caution">
    <text evidence="1">The sequence shown here is derived from an EMBL/GenBank/DDBJ whole genome shotgun (WGS) entry which is preliminary data.</text>
</comment>
<dbReference type="EMBL" id="CM042885">
    <property type="protein sequence ID" value="KAI4363954.1"/>
    <property type="molecule type" value="Genomic_DNA"/>
</dbReference>
<keyword evidence="2" id="KW-1185">Reference proteome</keyword>
<proteinExistence type="predicted"/>